<proteinExistence type="predicted"/>
<evidence type="ECO:0000313" key="2">
    <source>
        <dbReference type="Proteomes" id="UP000003781"/>
    </source>
</evidence>
<dbReference type="AlphaFoldDB" id="A3IMU4"/>
<dbReference type="EMBL" id="AAXW01000008">
    <property type="protein sequence ID" value="EAZ92197.1"/>
    <property type="molecule type" value="Genomic_DNA"/>
</dbReference>
<sequence>MLSCIDNRVSVKFTLGDSKYLIVALQVIDDPSLAITKLNPILKDTNYQFEIWNLLEAQFILLLTLQEKQKLQKEKNYDFLDSNSEYENPKYSHPLIKKICLLSESVCLGSESGEPVQIYFTQAESYQAACKEVFNSEDDICCMTLKDFEYMYLDEYDVVDDNLENMVDTFKKLSAIYGEVTPEGYINAIQEHGTRGYFYICFFINLIKEADTNILIAFPRYEG</sequence>
<organism evidence="1 2">
    <name type="scientific">Crocosphaera chwakensis CCY0110</name>
    <dbReference type="NCBI Taxonomy" id="391612"/>
    <lineage>
        <taxon>Bacteria</taxon>
        <taxon>Bacillati</taxon>
        <taxon>Cyanobacteriota</taxon>
        <taxon>Cyanophyceae</taxon>
        <taxon>Oscillatoriophycideae</taxon>
        <taxon>Chroococcales</taxon>
        <taxon>Aphanothecaceae</taxon>
        <taxon>Crocosphaera</taxon>
        <taxon>Crocosphaera chwakensis</taxon>
    </lineage>
</organism>
<gene>
    <name evidence="1" type="ORF">CY0110_24841</name>
</gene>
<keyword evidence="2" id="KW-1185">Reference proteome</keyword>
<name>A3IMU4_9CHRO</name>
<comment type="caution">
    <text evidence="1">The sequence shown here is derived from an EMBL/GenBank/DDBJ whole genome shotgun (WGS) entry which is preliminary data.</text>
</comment>
<evidence type="ECO:0000313" key="1">
    <source>
        <dbReference type="EMBL" id="EAZ92197.1"/>
    </source>
</evidence>
<accession>A3IMU4</accession>
<dbReference type="Proteomes" id="UP000003781">
    <property type="component" value="Unassembled WGS sequence"/>
</dbReference>
<reference evidence="1 2" key="1">
    <citation type="submission" date="2007-03" db="EMBL/GenBank/DDBJ databases">
        <authorList>
            <person name="Stal L."/>
            <person name="Ferriera S."/>
            <person name="Johnson J."/>
            <person name="Kravitz S."/>
            <person name="Beeson K."/>
            <person name="Sutton G."/>
            <person name="Rogers Y.-H."/>
            <person name="Friedman R."/>
            <person name="Frazier M."/>
            <person name="Venter J.C."/>
        </authorList>
    </citation>
    <scope>NUCLEOTIDE SEQUENCE [LARGE SCALE GENOMIC DNA]</scope>
    <source>
        <strain evidence="1 2">CCY0110</strain>
    </source>
</reference>
<protein>
    <submittedName>
        <fullName evidence="1">Uncharacterized protein</fullName>
    </submittedName>
</protein>